<dbReference type="RefSeq" id="WP_254066452.1">
    <property type="nucleotide sequence ID" value="NZ_BJCK01000027.1"/>
</dbReference>
<evidence type="ECO:0000256" key="1">
    <source>
        <dbReference type="SAM" id="SignalP"/>
    </source>
</evidence>
<dbReference type="Proteomes" id="UP000441080">
    <property type="component" value="Unassembled WGS sequence"/>
</dbReference>
<protein>
    <recommendedName>
        <fullName evidence="4">PEP-CTERM protein-sorting domain-containing protein</fullName>
    </recommendedName>
</protein>
<accession>A0AAD3B0A3</accession>
<evidence type="ECO:0008006" key="4">
    <source>
        <dbReference type="Google" id="ProtNLM"/>
    </source>
</evidence>
<dbReference type="AlphaFoldDB" id="A0AAD3B0A3"/>
<evidence type="ECO:0000313" key="3">
    <source>
        <dbReference type="Proteomes" id="UP000441080"/>
    </source>
</evidence>
<evidence type="ECO:0000313" key="2">
    <source>
        <dbReference type="EMBL" id="GCL58873.1"/>
    </source>
</evidence>
<reference evidence="2 3" key="1">
    <citation type="submission" date="2019-02" db="EMBL/GenBank/DDBJ databases">
        <title>Draft genome sequence of Arthrospira platensis NIES-3807.</title>
        <authorList>
            <person name="Yamaguchi H."/>
            <person name="Suzuki S."/>
            <person name="Kawachi M."/>
        </authorList>
    </citation>
    <scope>NUCLEOTIDE SEQUENCE [LARGE SCALE GENOMIC DNA]</scope>
    <source>
        <strain evidence="2 3">NIES-3807</strain>
    </source>
</reference>
<dbReference type="InterPro" id="IPR013424">
    <property type="entry name" value="Ice-binding_C"/>
</dbReference>
<feature type="signal peptide" evidence="1">
    <location>
        <begin position="1"/>
        <end position="25"/>
    </location>
</feature>
<proteinExistence type="predicted"/>
<sequence length="279" mass="28622">MKLTIMGILSGVAFATLGISGIAEAAIVIPPTGLAPGSQYRLVFTTSGTRDATSTNIDDYNTFVTTQANQSSALTALGTTWTAIVSTFSTNALTNTSTDPSPSGVTGVPIYLVSGLRVADSYDDLWDGSIQNPIYSDETGSSASLGANQALWTGMNPNGGTGTGLGTVSCGLNLINPCPNVGNAGATNFGWISLTSSNNLLQNFHLYGISSVLTVPTPTATTPEPSSLLGFITLGGLMLGGTVRKAASNTYKGEEARVSSLEAEVFNTLFGIIDANSSR</sequence>
<dbReference type="Gene3D" id="3.10.100.10">
    <property type="entry name" value="Mannose-Binding Protein A, subunit A"/>
    <property type="match status" value="1"/>
</dbReference>
<name>A0AAD3B0A3_MICAE</name>
<dbReference type="EMBL" id="BJCK01000027">
    <property type="protein sequence ID" value="GCL58873.1"/>
    <property type="molecule type" value="Genomic_DNA"/>
</dbReference>
<dbReference type="NCBIfam" id="TIGR02595">
    <property type="entry name" value="PEP_CTERM"/>
    <property type="match status" value="1"/>
</dbReference>
<feature type="chain" id="PRO_5042251701" description="PEP-CTERM protein-sorting domain-containing protein" evidence="1">
    <location>
        <begin position="26"/>
        <end position="279"/>
    </location>
</feature>
<keyword evidence="1" id="KW-0732">Signal</keyword>
<dbReference type="InterPro" id="IPR016186">
    <property type="entry name" value="C-type_lectin-like/link_sf"/>
</dbReference>
<organism evidence="2 3">
    <name type="scientific">Microcystis aeruginosa NIES-3807</name>
    <dbReference type="NCBI Taxonomy" id="2517785"/>
    <lineage>
        <taxon>Bacteria</taxon>
        <taxon>Bacillati</taxon>
        <taxon>Cyanobacteriota</taxon>
        <taxon>Cyanophyceae</taxon>
        <taxon>Oscillatoriophycideae</taxon>
        <taxon>Chroococcales</taxon>
        <taxon>Microcystaceae</taxon>
        <taxon>Microcystis</taxon>
    </lineage>
</organism>
<comment type="caution">
    <text evidence="2">The sequence shown here is derived from an EMBL/GenBank/DDBJ whole genome shotgun (WGS) entry which is preliminary data.</text>
</comment>
<gene>
    <name evidence="2" type="ORF">NIES3807_20430</name>
</gene>